<keyword evidence="3 6" id="KW-0378">Hydrolase</keyword>
<dbReference type="Gene3D" id="3.90.45.10">
    <property type="entry name" value="Peptide deformylase"/>
    <property type="match status" value="1"/>
</dbReference>
<evidence type="ECO:0000256" key="1">
    <source>
        <dbReference type="ARBA" id="ARBA00010759"/>
    </source>
</evidence>
<dbReference type="NCBIfam" id="NF001159">
    <property type="entry name" value="PRK00150.1-3"/>
    <property type="match status" value="1"/>
</dbReference>
<dbReference type="InterPro" id="IPR036821">
    <property type="entry name" value="Peptide_deformylase_sf"/>
</dbReference>
<dbReference type="InterPro" id="IPR023635">
    <property type="entry name" value="Peptide_deformylase"/>
</dbReference>
<keyword evidence="5 6" id="KW-0408">Iron</keyword>
<sequence length="240" mass="26252">MLLTSSLVGTLTVSAAGVGRATAFRGAMSTPRTVKDRVEALVELYRDDVAPIVALGDPVLRHQAEPYDGQLDGELLHEFVDLLRRTMKAAPGVGLAAPQVGISLRMAVMEDPATVPEEIAEARERYPLEFFAALNPSYEVVGRARRGFYEGCLSMPGYTGVVNRALKVDAVYTDLTGERRKLALSGWQARILQHETDHLSGTVYVDKLEPRSLATSANYTNRWADPVPTKAARELGFHLD</sequence>
<dbReference type="PANTHER" id="PTHR10458">
    <property type="entry name" value="PEPTIDE DEFORMYLASE"/>
    <property type="match status" value="1"/>
</dbReference>
<evidence type="ECO:0000256" key="6">
    <source>
        <dbReference type="HAMAP-Rule" id="MF_00163"/>
    </source>
</evidence>
<feature type="active site" evidence="6">
    <location>
        <position position="195"/>
    </location>
</feature>
<dbReference type="Pfam" id="PF01327">
    <property type="entry name" value="Pep_deformylase"/>
    <property type="match status" value="1"/>
</dbReference>
<keyword evidence="8" id="KW-1185">Reference proteome</keyword>
<evidence type="ECO:0000256" key="4">
    <source>
        <dbReference type="ARBA" id="ARBA00022917"/>
    </source>
</evidence>
<dbReference type="CDD" id="cd00487">
    <property type="entry name" value="Pep_deformylase"/>
    <property type="match status" value="1"/>
</dbReference>
<feature type="binding site" evidence="6">
    <location>
        <position position="198"/>
    </location>
    <ligand>
        <name>Fe cation</name>
        <dbReference type="ChEBI" id="CHEBI:24875"/>
    </ligand>
</feature>
<dbReference type="HAMAP" id="MF_00163">
    <property type="entry name" value="Pep_deformylase"/>
    <property type="match status" value="1"/>
</dbReference>
<feature type="binding site" evidence="6">
    <location>
        <position position="194"/>
    </location>
    <ligand>
        <name>Fe cation</name>
        <dbReference type="ChEBI" id="CHEBI:24875"/>
    </ligand>
</feature>
<dbReference type="Proteomes" id="UP001500363">
    <property type="component" value="Unassembled WGS sequence"/>
</dbReference>
<dbReference type="PRINTS" id="PR01576">
    <property type="entry name" value="PDEFORMYLASE"/>
</dbReference>
<reference evidence="7 8" key="1">
    <citation type="journal article" date="2019" name="Int. J. Syst. Evol. Microbiol.">
        <title>The Global Catalogue of Microorganisms (GCM) 10K type strain sequencing project: providing services to taxonomists for standard genome sequencing and annotation.</title>
        <authorList>
            <consortium name="The Broad Institute Genomics Platform"/>
            <consortium name="The Broad Institute Genome Sequencing Center for Infectious Disease"/>
            <person name="Wu L."/>
            <person name="Ma J."/>
        </authorList>
    </citation>
    <scope>NUCLEOTIDE SEQUENCE [LARGE SCALE GENOMIC DNA]</scope>
    <source>
        <strain evidence="7 8">JCM 14303</strain>
    </source>
</reference>
<accession>A0ABN2AC79</accession>
<dbReference type="PANTHER" id="PTHR10458:SF2">
    <property type="entry name" value="PEPTIDE DEFORMYLASE, MITOCHONDRIAL"/>
    <property type="match status" value="1"/>
</dbReference>
<feature type="binding site" evidence="6">
    <location>
        <position position="152"/>
    </location>
    <ligand>
        <name>Fe cation</name>
        <dbReference type="ChEBI" id="CHEBI:24875"/>
    </ligand>
</feature>
<keyword evidence="2 6" id="KW-0479">Metal-binding</keyword>
<protein>
    <recommendedName>
        <fullName evidence="6">Peptide deformylase</fullName>
        <shortName evidence="6">PDF</shortName>
        <ecNumber evidence="6">3.5.1.88</ecNumber>
    </recommendedName>
    <alternativeName>
        <fullName evidence="6">Polypeptide deformylase</fullName>
    </alternativeName>
</protein>
<comment type="caution">
    <text evidence="7">The sequence shown here is derived from an EMBL/GenBank/DDBJ whole genome shotgun (WGS) entry which is preliminary data.</text>
</comment>
<dbReference type="EC" id="3.5.1.88" evidence="6"/>
<evidence type="ECO:0000256" key="3">
    <source>
        <dbReference type="ARBA" id="ARBA00022801"/>
    </source>
</evidence>
<organism evidence="7 8">
    <name type="scientific">Kribbella lupini</name>
    <dbReference type="NCBI Taxonomy" id="291602"/>
    <lineage>
        <taxon>Bacteria</taxon>
        <taxon>Bacillati</taxon>
        <taxon>Actinomycetota</taxon>
        <taxon>Actinomycetes</taxon>
        <taxon>Propionibacteriales</taxon>
        <taxon>Kribbellaceae</taxon>
        <taxon>Kribbella</taxon>
    </lineage>
</organism>
<proteinExistence type="inferred from homology"/>
<comment type="function">
    <text evidence="6">Removes the formyl group from the N-terminal Met of newly synthesized proteins. Requires at least a dipeptide for an efficient rate of reaction. N-terminal L-methionine is a prerequisite for activity but the enzyme has broad specificity at other positions.</text>
</comment>
<gene>
    <name evidence="6" type="primary">def</name>
    <name evidence="7" type="ORF">GCM10009741_11930</name>
</gene>
<name>A0ABN2AC79_9ACTN</name>
<evidence type="ECO:0000313" key="7">
    <source>
        <dbReference type="EMBL" id="GAA1515115.1"/>
    </source>
</evidence>
<comment type="cofactor">
    <cofactor evidence="6">
        <name>Fe(2+)</name>
        <dbReference type="ChEBI" id="CHEBI:29033"/>
    </cofactor>
    <text evidence="6">Binds 1 Fe(2+) ion.</text>
</comment>
<keyword evidence="4 6" id="KW-0648">Protein biosynthesis</keyword>
<dbReference type="SUPFAM" id="SSF56420">
    <property type="entry name" value="Peptide deformylase"/>
    <property type="match status" value="1"/>
</dbReference>
<comment type="similarity">
    <text evidence="1 6">Belongs to the polypeptide deformylase family.</text>
</comment>
<evidence type="ECO:0000256" key="5">
    <source>
        <dbReference type="ARBA" id="ARBA00023004"/>
    </source>
</evidence>
<dbReference type="EMBL" id="BAAANC010000001">
    <property type="protein sequence ID" value="GAA1515115.1"/>
    <property type="molecule type" value="Genomic_DNA"/>
</dbReference>
<evidence type="ECO:0000256" key="2">
    <source>
        <dbReference type="ARBA" id="ARBA00022723"/>
    </source>
</evidence>
<evidence type="ECO:0000313" key="8">
    <source>
        <dbReference type="Proteomes" id="UP001500363"/>
    </source>
</evidence>
<comment type="catalytic activity">
    <reaction evidence="6">
        <text>N-terminal N-formyl-L-methionyl-[peptide] + H2O = N-terminal L-methionyl-[peptide] + formate</text>
        <dbReference type="Rhea" id="RHEA:24420"/>
        <dbReference type="Rhea" id="RHEA-COMP:10639"/>
        <dbReference type="Rhea" id="RHEA-COMP:10640"/>
        <dbReference type="ChEBI" id="CHEBI:15377"/>
        <dbReference type="ChEBI" id="CHEBI:15740"/>
        <dbReference type="ChEBI" id="CHEBI:49298"/>
        <dbReference type="ChEBI" id="CHEBI:64731"/>
        <dbReference type="EC" id="3.5.1.88"/>
    </reaction>
</comment>